<dbReference type="RefSeq" id="WP_035721223.1">
    <property type="nucleotide sequence ID" value="NZ_BAVS01000001.1"/>
</dbReference>
<name>W4VFE2_9BACI</name>
<dbReference type="AlphaFoldDB" id="W4VFE2"/>
<reference evidence="3 4" key="1">
    <citation type="journal article" date="2014" name="Genome Announc.">
        <title>Draft Genome Sequence of the Boron-Tolerant and Moderately Halotolerant Bacterium Gracilibacillus boraciitolerans JCM 21714T.</title>
        <authorList>
            <person name="Ahmed I."/>
            <person name="Oshima K."/>
            <person name="Suda W."/>
            <person name="Kitamura K."/>
            <person name="Iida T."/>
            <person name="Ohmori Y."/>
            <person name="Fujiwara T."/>
            <person name="Hattori M."/>
            <person name="Ohkuma M."/>
        </authorList>
    </citation>
    <scope>NUCLEOTIDE SEQUENCE [LARGE SCALE GENOMIC DNA]</scope>
    <source>
        <strain evidence="3 4">JCM 21714</strain>
    </source>
</reference>
<organism evidence="3 4">
    <name type="scientific">Gracilibacillus boraciitolerans JCM 21714</name>
    <dbReference type="NCBI Taxonomy" id="1298598"/>
    <lineage>
        <taxon>Bacteria</taxon>
        <taxon>Bacillati</taxon>
        <taxon>Bacillota</taxon>
        <taxon>Bacilli</taxon>
        <taxon>Bacillales</taxon>
        <taxon>Bacillaceae</taxon>
        <taxon>Gracilibacillus</taxon>
    </lineage>
</organism>
<dbReference type="Proteomes" id="UP000019102">
    <property type="component" value="Unassembled WGS sequence"/>
</dbReference>
<evidence type="ECO:0000259" key="2">
    <source>
        <dbReference type="PROSITE" id="PS51371"/>
    </source>
</evidence>
<dbReference type="InterPro" id="IPR046342">
    <property type="entry name" value="CBS_dom_sf"/>
</dbReference>
<sequence length="244" mass="27904">MAYELSTRFEAAFNQIHEKLCDYAQEDNNYASFTEVLTKAKFKHQGIDQYYDLLKQCSKLRNALIHRKVKEDFYIAEPHEEIVKELETLAKLLAEPPSAVSIASQPVEFFYLDTPVIKVMDCIKEKGYSQYPVYHKQKFIGLLTDGDIANWFATNLDTSSLSSEATIGGDIFKIEKKDDTIITAVKSSVVDIESLFRKYVEKNQKLEAIIITETGSEAELPVGIISSWDLIRLKNYSFPLLRHT</sequence>
<feature type="domain" description="CBS" evidence="2">
    <location>
        <begin position="103"/>
        <end position="158"/>
    </location>
</feature>
<dbReference type="EMBL" id="BAVS01000001">
    <property type="protein sequence ID" value="GAE91469.1"/>
    <property type="molecule type" value="Genomic_DNA"/>
</dbReference>
<evidence type="ECO:0000313" key="4">
    <source>
        <dbReference type="Proteomes" id="UP000019102"/>
    </source>
</evidence>
<dbReference type="SUPFAM" id="SSF54631">
    <property type="entry name" value="CBS-domain pair"/>
    <property type="match status" value="1"/>
</dbReference>
<evidence type="ECO:0000313" key="3">
    <source>
        <dbReference type="EMBL" id="GAE91469.1"/>
    </source>
</evidence>
<protein>
    <submittedName>
        <fullName evidence="3">CBS domain protein</fullName>
    </submittedName>
</protein>
<dbReference type="InterPro" id="IPR000644">
    <property type="entry name" value="CBS_dom"/>
</dbReference>
<proteinExistence type="predicted"/>
<dbReference type="eggNOG" id="COG3620">
    <property type="taxonomic scope" value="Bacteria"/>
</dbReference>
<dbReference type="OrthoDB" id="49104at2"/>
<accession>W4VFE2</accession>
<dbReference type="PROSITE" id="PS51371">
    <property type="entry name" value="CBS"/>
    <property type="match status" value="1"/>
</dbReference>
<dbReference type="Pfam" id="PF00571">
    <property type="entry name" value="CBS"/>
    <property type="match status" value="1"/>
</dbReference>
<evidence type="ECO:0000256" key="1">
    <source>
        <dbReference type="PROSITE-ProRule" id="PRU00703"/>
    </source>
</evidence>
<keyword evidence="4" id="KW-1185">Reference proteome</keyword>
<comment type="caution">
    <text evidence="3">The sequence shown here is derived from an EMBL/GenBank/DDBJ whole genome shotgun (WGS) entry which is preliminary data.</text>
</comment>
<keyword evidence="1" id="KW-0129">CBS domain</keyword>
<dbReference type="Gene3D" id="3.10.580.10">
    <property type="entry name" value="CBS-domain"/>
    <property type="match status" value="1"/>
</dbReference>
<gene>
    <name evidence="3" type="ORF">JCM21714_419</name>
</gene>
<dbReference type="STRING" id="1298598.JCM21714_419"/>